<protein>
    <submittedName>
        <fullName evidence="1">Uncharacterized protein</fullName>
    </submittedName>
</protein>
<gene>
    <name evidence="1" type="ORF">SpAn4DRAFT_0947</name>
</gene>
<evidence type="ECO:0000313" key="2">
    <source>
        <dbReference type="Proteomes" id="UP000049855"/>
    </source>
</evidence>
<evidence type="ECO:0000313" key="1">
    <source>
        <dbReference type="EMBL" id="CQR74485.1"/>
    </source>
</evidence>
<reference evidence="2" key="1">
    <citation type="submission" date="2015-03" db="EMBL/GenBank/DDBJ databases">
        <authorList>
            <person name="Nijsse Bart"/>
        </authorList>
    </citation>
    <scope>NUCLEOTIDE SEQUENCE [LARGE SCALE GENOMIC DNA]</scope>
</reference>
<dbReference type="Proteomes" id="UP000049855">
    <property type="component" value="Unassembled WGS sequence"/>
</dbReference>
<name>A0A0U1L4P3_9FIRM</name>
<dbReference type="AlphaFoldDB" id="A0A0U1L4P3"/>
<proteinExistence type="predicted"/>
<keyword evidence="2" id="KW-1185">Reference proteome</keyword>
<accession>A0A0U1L4P3</accession>
<organism evidence="1 2">
    <name type="scientific">Sporomusa ovata</name>
    <dbReference type="NCBI Taxonomy" id="2378"/>
    <lineage>
        <taxon>Bacteria</taxon>
        <taxon>Bacillati</taxon>
        <taxon>Bacillota</taxon>
        <taxon>Negativicutes</taxon>
        <taxon>Selenomonadales</taxon>
        <taxon>Sporomusaceae</taxon>
        <taxon>Sporomusa</taxon>
    </lineage>
</organism>
<sequence>MPDKGENSVSKEYLQSFLSLANNFKNVHSSKYVSWKKTEKMSK</sequence>
<dbReference type="EMBL" id="CTRP01000014">
    <property type="protein sequence ID" value="CQR74485.1"/>
    <property type="molecule type" value="Genomic_DNA"/>
</dbReference>